<evidence type="ECO:0000259" key="1">
    <source>
        <dbReference type="Pfam" id="PF14420"/>
    </source>
</evidence>
<organism evidence="2 3">
    <name type="scientific">Colletotrichum musicola</name>
    <dbReference type="NCBI Taxonomy" id="2175873"/>
    <lineage>
        <taxon>Eukaryota</taxon>
        <taxon>Fungi</taxon>
        <taxon>Dikarya</taxon>
        <taxon>Ascomycota</taxon>
        <taxon>Pezizomycotina</taxon>
        <taxon>Sordariomycetes</taxon>
        <taxon>Hypocreomycetidae</taxon>
        <taxon>Glomerellales</taxon>
        <taxon>Glomerellaceae</taxon>
        <taxon>Colletotrichum</taxon>
        <taxon>Colletotrichum orchidearum species complex</taxon>
    </lineage>
</organism>
<evidence type="ECO:0000313" key="3">
    <source>
        <dbReference type="Proteomes" id="UP000639643"/>
    </source>
</evidence>
<dbReference type="AlphaFoldDB" id="A0A8H6NWZ5"/>
<keyword evidence="3" id="KW-1185">Reference proteome</keyword>
<dbReference type="Pfam" id="PF14420">
    <property type="entry name" value="Clr5"/>
    <property type="match status" value="1"/>
</dbReference>
<name>A0A8H6NWZ5_9PEZI</name>
<evidence type="ECO:0000313" key="2">
    <source>
        <dbReference type="EMBL" id="KAF6844096.1"/>
    </source>
</evidence>
<dbReference type="InterPro" id="IPR025676">
    <property type="entry name" value="Clr5_dom"/>
</dbReference>
<sequence>MFIQEDKSLLEIKRRLEEDSFPVTKAQLKYKLKIWKFRKKAPKKSGEAFWQYVGHRVTKRKQNGKDSDVILNRQLLDCSKVAKETNRHQSTTIARFHPCE</sequence>
<reference evidence="2" key="1">
    <citation type="journal article" date="2020" name="Phytopathology">
        <title>Genome Sequence Resources of Colletotrichum truncatum, C. plurivorum, C. musicola, and C. sojae: Four Species Pathogenic to Soybean (Glycine max).</title>
        <authorList>
            <person name="Rogerio F."/>
            <person name="Boufleur T.R."/>
            <person name="Ciampi-Guillardi M."/>
            <person name="Sukno S.A."/>
            <person name="Thon M.R."/>
            <person name="Massola Junior N.S."/>
            <person name="Baroncelli R."/>
        </authorList>
    </citation>
    <scope>NUCLEOTIDE SEQUENCE</scope>
    <source>
        <strain evidence="2">LFN0074</strain>
    </source>
</reference>
<feature type="domain" description="Clr5" evidence="1">
    <location>
        <begin position="1"/>
        <end position="39"/>
    </location>
</feature>
<gene>
    <name evidence="2" type="ORF">CMUS01_01412</name>
</gene>
<dbReference type="OrthoDB" id="539213at2759"/>
<protein>
    <recommendedName>
        <fullName evidence="1">Clr5 domain-containing protein</fullName>
    </recommendedName>
</protein>
<proteinExistence type="predicted"/>
<dbReference type="EMBL" id="WIGM01000024">
    <property type="protein sequence ID" value="KAF6844096.1"/>
    <property type="molecule type" value="Genomic_DNA"/>
</dbReference>
<accession>A0A8H6NWZ5</accession>
<dbReference type="Proteomes" id="UP000639643">
    <property type="component" value="Unassembled WGS sequence"/>
</dbReference>
<comment type="caution">
    <text evidence="2">The sequence shown here is derived from an EMBL/GenBank/DDBJ whole genome shotgun (WGS) entry which is preliminary data.</text>
</comment>